<dbReference type="AlphaFoldDB" id="Q8RYZ3"/>
<evidence type="ECO:0000256" key="1">
    <source>
        <dbReference type="SAM" id="MobiDB-lite"/>
    </source>
</evidence>
<sequence length="409" mass="46164">MRRERGLAEELLDDAFTASTDIDPNTCEVVPTSTSERPCVVQQATYWYARMQAEEDAPKPEEDAGREYACYLPVLRIIQEYCTNTTNTSLQVSAVSVTRGHGLVQVFKGVNATLYWTITAPFPAVRNKNRVLQSGAFITGISTVCSSTCHGTLQMSLQSVCCRRCNGLHIPVMQKQDGQFHALLFVPASTRSAVAHSYTVTYILLQQVVKHSRSISLSKWTVAANDSQVGVSNTLKMVRYQQLQRAKAKRDPEIACRRGGRGPRPNACREQLQLAISMDPPVDCPVSIRHKSMPKVQTKIPNLGSLRSDDGRRFSVRFKQGLRIPDGGERLLLQINMEKNKGEKNKKNVGKERVPPWFTLQPRHERDHTDRSFRVLATRKRNEQQQQEKAQDMGFGKTMAKFEKKNSER</sequence>
<dbReference type="EMBL" id="AP003922">
    <property type="protein sequence ID" value="BAB86218.1"/>
    <property type="molecule type" value="Genomic_DNA"/>
</dbReference>
<protein>
    <submittedName>
        <fullName evidence="2">p0648C09.7 protein</fullName>
    </submittedName>
</protein>
<name>Q8RYZ3_ORYSJ</name>
<organism evidence="2">
    <name type="scientific">Oryza sativa subsp. japonica</name>
    <name type="common">Rice</name>
    <dbReference type="NCBI Taxonomy" id="39947"/>
    <lineage>
        <taxon>Eukaryota</taxon>
        <taxon>Viridiplantae</taxon>
        <taxon>Streptophyta</taxon>
        <taxon>Embryophyta</taxon>
        <taxon>Tracheophyta</taxon>
        <taxon>Spermatophyta</taxon>
        <taxon>Magnoliopsida</taxon>
        <taxon>Liliopsida</taxon>
        <taxon>Poales</taxon>
        <taxon>Poaceae</taxon>
        <taxon>BOP clade</taxon>
        <taxon>Oryzoideae</taxon>
        <taxon>Oryzeae</taxon>
        <taxon>Oryzinae</taxon>
        <taxon>Oryza</taxon>
        <taxon>Oryza sativa</taxon>
    </lineage>
</organism>
<proteinExistence type="predicted"/>
<evidence type="ECO:0000313" key="2">
    <source>
        <dbReference type="EMBL" id="BAB86218.1"/>
    </source>
</evidence>
<feature type="compositionally biased region" description="Basic and acidic residues" evidence="1">
    <location>
        <begin position="400"/>
        <end position="409"/>
    </location>
</feature>
<gene>
    <name evidence="2" type="primary">P0648C09.7</name>
</gene>
<feature type="region of interest" description="Disordered" evidence="1">
    <location>
        <begin position="378"/>
        <end position="409"/>
    </location>
</feature>
<reference evidence="2" key="1">
    <citation type="submission" date="2001-07" db="EMBL/GenBank/DDBJ databases">
        <title>Oryza sativa nipponbare(GA3) genomic DNA, chromosome 1, PAC clone:P0648C09.</title>
        <authorList>
            <person name="Sasaki T."/>
            <person name="Matsumoto T."/>
            <person name="Yamamoto K."/>
        </authorList>
    </citation>
    <scope>NUCLEOTIDE SEQUENCE</scope>
</reference>
<accession>Q8RYZ3</accession>